<feature type="binding site" evidence="14">
    <location>
        <position position="59"/>
    </location>
    <ligand>
        <name>ATP</name>
        <dbReference type="ChEBI" id="CHEBI:30616"/>
    </ligand>
</feature>
<evidence type="ECO:0000256" key="6">
    <source>
        <dbReference type="ARBA" id="ARBA00022679"/>
    </source>
</evidence>
<dbReference type="RefSeq" id="WP_050434365.1">
    <property type="nucleotide sequence ID" value="NZ_CP012159.1"/>
</dbReference>
<dbReference type="Pfam" id="PF01300">
    <property type="entry name" value="Sua5_yciO_yrdC"/>
    <property type="match status" value="1"/>
</dbReference>
<dbReference type="InterPro" id="IPR005145">
    <property type="entry name" value="Sua5_C"/>
</dbReference>
<dbReference type="PANTHER" id="PTHR17490">
    <property type="entry name" value="SUA5"/>
    <property type="match status" value="1"/>
</dbReference>
<dbReference type="InterPro" id="IPR006070">
    <property type="entry name" value="Sua5-like_dom"/>
</dbReference>
<protein>
    <recommendedName>
        <fullName evidence="4 13">Threonylcarbamoyl-AMP synthase</fullName>
        <shortName evidence="13">TC-AMP synthase</shortName>
        <ecNumber evidence="3 13">2.7.7.87</ecNumber>
    </recommendedName>
    <alternativeName>
        <fullName evidence="11 13">L-threonylcarbamoyladenylate synthase</fullName>
    </alternativeName>
</protein>
<keyword evidence="9 13" id="KW-0547">Nucleotide-binding</keyword>
<feature type="binding site" evidence="14">
    <location>
        <position position="64"/>
    </location>
    <ligand>
        <name>L-threonine</name>
        <dbReference type="ChEBI" id="CHEBI:57926"/>
    </ligand>
</feature>
<dbReference type="SUPFAM" id="SSF55821">
    <property type="entry name" value="YrdC/RibB"/>
    <property type="match status" value="1"/>
</dbReference>
<evidence type="ECO:0000313" key="17">
    <source>
        <dbReference type="Proteomes" id="UP000067626"/>
    </source>
</evidence>
<evidence type="ECO:0000256" key="1">
    <source>
        <dbReference type="ARBA" id="ARBA00004496"/>
    </source>
</evidence>
<keyword evidence="10 13" id="KW-0067">ATP-binding</keyword>
<keyword evidence="5 13" id="KW-0963">Cytoplasm</keyword>
<dbReference type="GO" id="GO:0008033">
    <property type="term" value="P:tRNA processing"/>
    <property type="evidence" value="ECO:0007669"/>
    <property type="project" value="UniProtKB-KW"/>
</dbReference>
<dbReference type="AlphaFoldDB" id="A0A0K1EPL3"/>
<feature type="binding site" evidence="14">
    <location>
        <position position="32"/>
    </location>
    <ligand>
        <name>L-threonine</name>
        <dbReference type="ChEBI" id="CHEBI:57926"/>
    </ligand>
</feature>
<dbReference type="EC" id="2.7.7.87" evidence="3 13"/>
<evidence type="ECO:0000256" key="13">
    <source>
        <dbReference type="PIRNR" id="PIRNR004930"/>
    </source>
</evidence>
<reference evidence="16 17" key="1">
    <citation type="submission" date="2015-07" db="EMBL/GenBank/DDBJ databases">
        <title>Genome analysis of myxobacterium Chondromyces crocatus Cm c5 reveals a high potential for natural compound synthesis and the genetic basis for the loss of fruiting body formation.</title>
        <authorList>
            <person name="Zaburannyi N."/>
            <person name="Bunk B."/>
            <person name="Maier J."/>
            <person name="Overmann J."/>
            <person name="Mueller R."/>
        </authorList>
    </citation>
    <scope>NUCLEOTIDE SEQUENCE [LARGE SCALE GENOMIC DNA]</scope>
    <source>
        <strain evidence="16 17">Cm c5</strain>
    </source>
</reference>
<gene>
    <name evidence="16" type="ORF">CMC5_070230</name>
</gene>
<dbReference type="InterPro" id="IPR038385">
    <property type="entry name" value="Sua5/YwlC_C"/>
</dbReference>
<feature type="binding site" evidence="14">
    <location>
        <position position="232"/>
    </location>
    <ligand>
        <name>ATP</name>
        <dbReference type="ChEBI" id="CHEBI:30616"/>
    </ligand>
</feature>
<feature type="binding site" evidence="14">
    <location>
        <position position="149"/>
    </location>
    <ligand>
        <name>ATP</name>
        <dbReference type="ChEBI" id="CHEBI:30616"/>
    </ligand>
</feature>
<dbReference type="GO" id="GO:0005737">
    <property type="term" value="C:cytoplasm"/>
    <property type="evidence" value="ECO:0007669"/>
    <property type="project" value="UniProtKB-SubCell"/>
</dbReference>
<dbReference type="PANTHER" id="PTHR17490:SF16">
    <property type="entry name" value="THREONYLCARBAMOYL-AMP SYNTHASE"/>
    <property type="match status" value="1"/>
</dbReference>
<dbReference type="EMBL" id="CP012159">
    <property type="protein sequence ID" value="AKT42796.1"/>
    <property type="molecule type" value="Genomic_DNA"/>
</dbReference>
<dbReference type="Proteomes" id="UP000067626">
    <property type="component" value="Chromosome"/>
</dbReference>
<name>A0A0K1EPL3_CHOCO</name>
<evidence type="ECO:0000313" key="16">
    <source>
        <dbReference type="EMBL" id="AKT42796.1"/>
    </source>
</evidence>
<dbReference type="KEGG" id="ccro:CMC5_070230"/>
<dbReference type="PIRSF" id="PIRSF004930">
    <property type="entry name" value="Tln_factor_SUA5"/>
    <property type="match status" value="1"/>
</dbReference>
<comment type="subcellular location">
    <subcellularLocation>
        <location evidence="1 13">Cytoplasm</location>
    </subcellularLocation>
</comment>
<dbReference type="GO" id="GO:0006450">
    <property type="term" value="P:regulation of translational fidelity"/>
    <property type="evidence" value="ECO:0007669"/>
    <property type="project" value="TreeGrafter"/>
</dbReference>
<feature type="binding site" evidence="14">
    <location>
        <position position="55"/>
    </location>
    <ligand>
        <name>ATP</name>
        <dbReference type="ChEBI" id="CHEBI:30616"/>
    </ligand>
</feature>
<organism evidence="16 17">
    <name type="scientific">Chondromyces crocatus</name>
    <dbReference type="NCBI Taxonomy" id="52"/>
    <lineage>
        <taxon>Bacteria</taxon>
        <taxon>Pseudomonadati</taxon>
        <taxon>Myxococcota</taxon>
        <taxon>Polyangia</taxon>
        <taxon>Polyangiales</taxon>
        <taxon>Polyangiaceae</taxon>
        <taxon>Chondromyces</taxon>
    </lineage>
</organism>
<proteinExistence type="inferred from homology"/>
<evidence type="ECO:0000256" key="14">
    <source>
        <dbReference type="PIRSR" id="PIRSR004930-1"/>
    </source>
</evidence>
<dbReference type="GO" id="GO:0000049">
    <property type="term" value="F:tRNA binding"/>
    <property type="evidence" value="ECO:0007669"/>
    <property type="project" value="TreeGrafter"/>
</dbReference>
<dbReference type="InterPro" id="IPR017945">
    <property type="entry name" value="DHBP_synth_RibB-like_a/b_dom"/>
</dbReference>
<feature type="domain" description="YrdC-like" evidence="15">
    <location>
        <begin position="10"/>
        <end position="197"/>
    </location>
</feature>
<feature type="binding site" evidence="14">
    <location>
        <position position="139"/>
    </location>
    <ligand>
        <name>L-threonine</name>
        <dbReference type="ChEBI" id="CHEBI:57926"/>
    </ligand>
</feature>
<dbReference type="Gene3D" id="3.40.50.11030">
    <property type="entry name" value="Threonylcarbamoyl-AMP synthase, C-terminal domain"/>
    <property type="match status" value="1"/>
</dbReference>
<dbReference type="PROSITE" id="PS51163">
    <property type="entry name" value="YRDC"/>
    <property type="match status" value="1"/>
</dbReference>
<evidence type="ECO:0000256" key="8">
    <source>
        <dbReference type="ARBA" id="ARBA00022695"/>
    </source>
</evidence>
<evidence type="ECO:0000256" key="11">
    <source>
        <dbReference type="ARBA" id="ARBA00029774"/>
    </source>
</evidence>
<evidence type="ECO:0000256" key="5">
    <source>
        <dbReference type="ARBA" id="ARBA00022490"/>
    </source>
</evidence>
<comment type="function">
    <text evidence="13">Required for the formation of a threonylcarbamoyl group on adenosine at position 37 (t(6)A37) in tRNAs that read codons beginning with adenine.</text>
</comment>
<dbReference type="Gene3D" id="3.90.870.10">
    <property type="entry name" value="DHBP synthase"/>
    <property type="match status" value="1"/>
</dbReference>
<evidence type="ECO:0000256" key="9">
    <source>
        <dbReference type="ARBA" id="ARBA00022741"/>
    </source>
</evidence>
<dbReference type="InterPro" id="IPR050156">
    <property type="entry name" value="TC-AMP_synthase_SUA5"/>
</dbReference>
<dbReference type="Pfam" id="PF03481">
    <property type="entry name" value="Sua5_C"/>
    <property type="match status" value="1"/>
</dbReference>
<keyword evidence="8 13" id="KW-0548">Nucleotidyltransferase</keyword>
<evidence type="ECO:0000256" key="2">
    <source>
        <dbReference type="ARBA" id="ARBA00007663"/>
    </source>
</evidence>
<feature type="binding site" evidence="14">
    <location>
        <position position="179"/>
    </location>
    <ligand>
        <name>L-threonine</name>
        <dbReference type="ChEBI" id="CHEBI:57926"/>
    </ligand>
</feature>
<evidence type="ECO:0000256" key="12">
    <source>
        <dbReference type="ARBA" id="ARBA00048366"/>
    </source>
</evidence>
<evidence type="ECO:0000256" key="4">
    <source>
        <dbReference type="ARBA" id="ARBA00015492"/>
    </source>
</evidence>
<comment type="similarity">
    <text evidence="2 13">Belongs to the SUA5 family.</text>
</comment>
<evidence type="ECO:0000256" key="10">
    <source>
        <dbReference type="ARBA" id="ARBA00022840"/>
    </source>
</evidence>
<feature type="binding site" evidence="14">
    <location>
        <position position="193"/>
    </location>
    <ligand>
        <name>ATP</name>
        <dbReference type="ChEBI" id="CHEBI:30616"/>
    </ligand>
</feature>
<evidence type="ECO:0000256" key="7">
    <source>
        <dbReference type="ARBA" id="ARBA00022694"/>
    </source>
</evidence>
<evidence type="ECO:0000259" key="15">
    <source>
        <dbReference type="PROSITE" id="PS51163"/>
    </source>
</evidence>
<keyword evidence="7 13" id="KW-0819">tRNA processing</keyword>
<keyword evidence="17" id="KW-1185">Reference proteome</keyword>
<feature type="binding site" evidence="14">
    <location>
        <position position="119"/>
    </location>
    <ligand>
        <name>L-threonine</name>
        <dbReference type="ChEBI" id="CHEBI:57926"/>
    </ligand>
</feature>
<dbReference type="GO" id="GO:0061710">
    <property type="term" value="F:L-threonylcarbamoyladenylate synthase"/>
    <property type="evidence" value="ECO:0007669"/>
    <property type="project" value="UniProtKB-EC"/>
</dbReference>
<dbReference type="FunFam" id="3.90.870.10:FF:000009">
    <property type="entry name" value="Threonylcarbamoyl-AMP synthase, putative"/>
    <property type="match status" value="1"/>
</dbReference>
<feature type="binding site" evidence="14">
    <location>
        <position position="115"/>
    </location>
    <ligand>
        <name>ATP</name>
        <dbReference type="ChEBI" id="CHEBI:30616"/>
    </ligand>
</feature>
<dbReference type="PATRIC" id="fig|52.7.peg.7709"/>
<comment type="catalytic activity">
    <reaction evidence="12 13">
        <text>L-threonine + hydrogencarbonate + ATP = L-threonylcarbamoyladenylate + diphosphate + H2O</text>
        <dbReference type="Rhea" id="RHEA:36407"/>
        <dbReference type="ChEBI" id="CHEBI:15377"/>
        <dbReference type="ChEBI" id="CHEBI:17544"/>
        <dbReference type="ChEBI" id="CHEBI:30616"/>
        <dbReference type="ChEBI" id="CHEBI:33019"/>
        <dbReference type="ChEBI" id="CHEBI:57926"/>
        <dbReference type="ChEBI" id="CHEBI:73682"/>
        <dbReference type="EC" id="2.7.7.87"/>
    </reaction>
</comment>
<dbReference type="OrthoDB" id="9814580at2"/>
<keyword evidence="6 13" id="KW-0808">Transferase</keyword>
<dbReference type="InterPro" id="IPR010923">
    <property type="entry name" value="T(6)A37_SUA5"/>
</dbReference>
<dbReference type="GO" id="GO:0003725">
    <property type="term" value="F:double-stranded RNA binding"/>
    <property type="evidence" value="ECO:0007669"/>
    <property type="project" value="UniProtKB-UniRule"/>
</dbReference>
<dbReference type="STRING" id="52.CMC5_070230"/>
<sequence length="333" mass="34920">MRTERLATDPASISRAAALLRAGGLVAFPTETVYGLGARADDGTAAARIFEAKGRPSGNPLIVHVPDAAAAQALVETWPPVADRLAAAFWPGPLTMIFARRADRIADVVTACGPTVAVRVPAHPVARALLQAVALPIAAPSANRSTEISPTTAEHVWKALAGRIDALLDSGPCERGIESTILDVTTSPPTLLRPGSIPAHAIAAIVPLRDRSGAIVAPHLRASAPGSHARHYAPRTRVLLTHPEQVRATVDALVAQGLRTATLEHGRTTEAGAHAELLPSDPVAYGAELYAALHRLQDSACDVLVIADVPEEPGWEAIRDRLRRASAPSDENP</sequence>
<feature type="binding site" evidence="14">
    <location>
        <position position="141"/>
    </location>
    <ligand>
        <name>ATP</name>
        <dbReference type="ChEBI" id="CHEBI:30616"/>
    </ligand>
</feature>
<accession>A0A0K1EPL3</accession>
<dbReference type="NCBIfam" id="TIGR00057">
    <property type="entry name" value="L-threonylcarbamoyladenylate synthase"/>
    <property type="match status" value="1"/>
</dbReference>
<evidence type="ECO:0000256" key="3">
    <source>
        <dbReference type="ARBA" id="ARBA00012584"/>
    </source>
</evidence>
<dbReference type="GO" id="GO:0005524">
    <property type="term" value="F:ATP binding"/>
    <property type="evidence" value="ECO:0007669"/>
    <property type="project" value="UniProtKB-UniRule"/>
</dbReference>